<keyword evidence="2 3" id="KW-0802">TPR repeat</keyword>
<dbReference type="InterPro" id="IPR051012">
    <property type="entry name" value="CellSynth/LPSAsmb/PSIAsmb"/>
</dbReference>
<organism evidence="4 5">
    <name type="scientific">Candidatus Thermokryptus mobilis</name>
    <dbReference type="NCBI Taxonomy" id="1643428"/>
    <lineage>
        <taxon>Bacteria</taxon>
        <taxon>Pseudomonadati</taxon>
        <taxon>Candidatus Kryptoniota</taxon>
        <taxon>Candidatus Thermokryptus</taxon>
    </lineage>
</organism>
<evidence type="ECO:0000256" key="2">
    <source>
        <dbReference type="ARBA" id="ARBA00022803"/>
    </source>
</evidence>
<dbReference type="SUPFAM" id="SSF48452">
    <property type="entry name" value="TPR-like"/>
    <property type="match status" value="1"/>
</dbReference>
<dbReference type="Pfam" id="PF13174">
    <property type="entry name" value="TPR_6"/>
    <property type="match status" value="1"/>
</dbReference>
<name>A0A0S4NB68_9BACT</name>
<dbReference type="PROSITE" id="PS50005">
    <property type="entry name" value="TPR"/>
    <property type="match status" value="2"/>
</dbReference>
<evidence type="ECO:0000313" key="5">
    <source>
        <dbReference type="Proteomes" id="UP000320623"/>
    </source>
</evidence>
<keyword evidence="1" id="KW-0677">Repeat</keyword>
<evidence type="ECO:0000313" key="4">
    <source>
        <dbReference type="EMBL" id="CUU08378.1"/>
    </source>
</evidence>
<feature type="repeat" description="TPR" evidence="3">
    <location>
        <begin position="123"/>
        <end position="156"/>
    </location>
</feature>
<gene>
    <name evidence="4" type="ORF">JGI1_02067</name>
</gene>
<proteinExistence type="predicted"/>
<dbReference type="AlphaFoldDB" id="A0A0S4NB68"/>
<dbReference type="Proteomes" id="UP000320623">
    <property type="component" value="Unassembled WGS sequence"/>
</dbReference>
<evidence type="ECO:0000256" key="1">
    <source>
        <dbReference type="ARBA" id="ARBA00022737"/>
    </source>
</evidence>
<keyword evidence="5" id="KW-1185">Reference proteome</keyword>
<dbReference type="OrthoDB" id="9810596at2"/>
<dbReference type="InterPro" id="IPR019734">
    <property type="entry name" value="TPR_rpt"/>
</dbReference>
<evidence type="ECO:0000256" key="3">
    <source>
        <dbReference type="PROSITE-ProRule" id="PRU00339"/>
    </source>
</evidence>
<dbReference type="Gene3D" id="1.25.40.10">
    <property type="entry name" value="Tetratricopeptide repeat domain"/>
    <property type="match status" value="1"/>
</dbReference>
<dbReference type="PANTHER" id="PTHR45586:SF1">
    <property type="entry name" value="LIPOPOLYSACCHARIDE ASSEMBLY PROTEIN B"/>
    <property type="match status" value="1"/>
</dbReference>
<dbReference type="STRING" id="1643428.GCA_001442855_02025"/>
<protein>
    <submittedName>
        <fullName evidence="4">Lipopolysaccharide biosynthesis regulator YciM, contains six TPR domains and a predicted metal-binding C-terminal domain</fullName>
    </submittedName>
</protein>
<feature type="repeat" description="TPR" evidence="3">
    <location>
        <begin position="89"/>
        <end position="122"/>
    </location>
</feature>
<dbReference type="SMART" id="SM00028">
    <property type="entry name" value="TPR"/>
    <property type="match status" value="5"/>
</dbReference>
<dbReference type="EMBL" id="FAOO01000021">
    <property type="protein sequence ID" value="CUU08378.1"/>
    <property type="molecule type" value="Genomic_DNA"/>
</dbReference>
<dbReference type="InterPro" id="IPR011990">
    <property type="entry name" value="TPR-like_helical_dom_sf"/>
</dbReference>
<sequence>MKQKIFLVLLIPFLLFSQNLMDEKISIAESLIASGQIEKAIEIYLEIFKSSPNDQKIAKRLSELYLWTENVQGAINVYEMLLKNGVSNYDVLSNLARWYLWNGRQNEAISIYEKLVEMFPDSANFYKMLAKLYVWNNQPRKAIPIYEKIIQLDPLDYETMIEFAQQLVWNDQQLKAIPIYKKLVKIFPDSLSFHWMLCQLLVWNNKTDEAKFEVEKFLKKFPLHKNALELAVQLFYYSGQWDKAQEYAKELLKIEPENQVAIKIINEIELQYSDYLTGEFKRLSDTNKLTKVIYPFEFKLFLSRFWEFALNFERVELKDDRVAGRGIGYGGVLNFKYNFSRGNSFELGGGVFRYDGGIFPVWRFALSLNLFDKIYPQFHYKRSENREGARAIEQKILIDDFTLTAYYQVTPVFGISFLSEYGIFSDGNIKRTFGSYFNLIFSKKNPHVVLSGFYAFEDFDSIYVNSIPYWTPSNLSTYWGEVGIEQGFWERILIGASGAVVVARSPNYQKYPTSLNYRFYSKVWFGNFEIYGLYERYGSSVYNYRFFRFYVKLRF</sequence>
<dbReference type="PANTHER" id="PTHR45586">
    <property type="entry name" value="TPR REPEAT-CONTAINING PROTEIN PA4667"/>
    <property type="match status" value="1"/>
</dbReference>
<accession>A0A0S4NB68</accession>
<reference evidence="5" key="1">
    <citation type="submission" date="2015-11" db="EMBL/GenBank/DDBJ databases">
        <authorList>
            <person name="Varghese N."/>
        </authorList>
    </citation>
    <scope>NUCLEOTIDE SEQUENCE [LARGE SCALE GENOMIC DNA]</scope>
</reference>